<dbReference type="RefSeq" id="WP_140588932.1">
    <property type="nucleotide sequence ID" value="NZ_VFWZ01000001.1"/>
</dbReference>
<dbReference type="Proteomes" id="UP000315540">
    <property type="component" value="Unassembled WGS sequence"/>
</dbReference>
<reference evidence="1 2" key="1">
    <citation type="submission" date="2019-06" db="EMBL/GenBank/DDBJ databases">
        <authorList>
            <person name="Meng X."/>
        </authorList>
    </citation>
    <scope>NUCLEOTIDE SEQUENCE [LARGE SCALE GENOMIC DNA]</scope>
    <source>
        <strain evidence="1 2">M625</strain>
    </source>
</reference>
<sequence>MNQKILKKIIEISSFDKRIKTLSDLSGNIPYHDDYNNIHDYWYPHPPCLIPLFLGYGASYKGFLLHFFNDRDITFIEYNLENGYFYEIAKNTDQLITLLILNMIIIKDEVSDDIVKFSMQLDFENLKEVDHFSLEYGDNPKDFDKLVFFNKEMPSKYIDKGYSNDYPSTLTSINESILKNSCSFEIINKKSLNDINDIPKWLNPNTNKKEIFQQYLKESNLKKAWLTLNSKGWLLKDVANGLELLKSNTKDQLFHLVADNWISGWQNSDAKEEDCY</sequence>
<protein>
    <submittedName>
        <fullName evidence="1">Uncharacterized protein</fullName>
    </submittedName>
</protein>
<organism evidence="1 2">
    <name type="scientific">Aquimarina algicola</name>
    <dbReference type="NCBI Taxonomy" id="2589995"/>
    <lineage>
        <taxon>Bacteria</taxon>
        <taxon>Pseudomonadati</taxon>
        <taxon>Bacteroidota</taxon>
        <taxon>Flavobacteriia</taxon>
        <taxon>Flavobacteriales</taxon>
        <taxon>Flavobacteriaceae</taxon>
        <taxon>Aquimarina</taxon>
    </lineage>
</organism>
<dbReference type="OrthoDB" id="8481085at2"/>
<gene>
    <name evidence="1" type="ORF">FHK87_01495</name>
</gene>
<evidence type="ECO:0000313" key="2">
    <source>
        <dbReference type="Proteomes" id="UP000315540"/>
    </source>
</evidence>
<dbReference type="EMBL" id="VFWZ01000001">
    <property type="protein sequence ID" value="TPN88917.1"/>
    <property type="molecule type" value="Genomic_DNA"/>
</dbReference>
<name>A0A504JDL8_9FLAO</name>
<dbReference type="AlphaFoldDB" id="A0A504JDL8"/>
<comment type="caution">
    <text evidence="1">The sequence shown here is derived from an EMBL/GenBank/DDBJ whole genome shotgun (WGS) entry which is preliminary data.</text>
</comment>
<evidence type="ECO:0000313" key="1">
    <source>
        <dbReference type="EMBL" id="TPN88917.1"/>
    </source>
</evidence>
<accession>A0A504JDL8</accession>
<keyword evidence="2" id="KW-1185">Reference proteome</keyword>
<proteinExistence type="predicted"/>